<protein>
    <recommendedName>
        <fullName evidence="2">Conjugal transfer protein</fullName>
    </recommendedName>
</protein>
<proteinExistence type="predicted"/>
<reference evidence="1" key="1">
    <citation type="submission" date="2021-01" db="EMBL/GenBank/DDBJ databases">
        <title>Enterococcus.</title>
        <authorList>
            <person name="Du X."/>
            <person name="Wang N."/>
        </authorList>
    </citation>
    <scope>NUCLEOTIDE SEQUENCE [LARGE SCALE GENOMIC DNA]</scope>
    <source>
        <strain evidence="1">T90-2</strain>
    </source>
</reference>
<dbReference type="EMBL" id="CP068242">
    <property type="protein sequence ID" value="QQV79685.1"/>
    <property type="molecule type" value="Genomic_DNA"/>
</dbReference>
<organism evidence="1">
    <name type="scientific">Enterococcus faecalis</name>
    <name type="common">Streptococcus faecalis</name>
    <dbReference type="NCBI Taxonomy" id="1351"/>
    <lineage>
        <taxon>Bacteria</taxon>
        <taxon>Bacillati</taxon>
        <taxon>Bacillota</taxon>
        <taxon>Bacilli</taxon>
        <taxon>Lactobacillales</taxon>
        <taxon>Enterococcaceae</taxon>
        <taxon>Enterococcus</taxon>
    </lineage>
</organism>
<dbReference type="AlphaFoldDB" id="A0A974NZD8"/>
<name>A0A974NZD8_ENTFL</name>
<evidence type="ECO:0000313" key="1">
    <source>
        <dbReference type="EMBL" id="QQV79685.1"/>
    </source>
</evidence>
<dbReference type="InterPro" id="IPR025957">
    <property type="entry name" value="Cys_rich_KTR"/>
</dbReference>
<accession>A0A974NZD8</accession>
<evidence type="ECO:0008006" key="2">
    <source>
        <dbReference type="Google" id="ProtNLM"/>
    </source>
</evidence>
<gene>
    <name evidence="1" type="ORF">JG559_04860</name>
</gene>
<dbReference type="Pfam" id="PF14205">
    <property type="entry name" value="Cys_rich_KTR"/>
    <property type="match status" value="1"/>
</dbReference>
<sequence length="44" mass="5170">MISNYDIEKNFPLYCPKCKQENLINVEALEITLIREPDAKTQSR</sequence>